<feature type="region of interest" description="Disordered" evidence="1">
    <location>
        <begin position="1"/>
        <end position="22"/>
    </location>
</feature>
<dbReference type="RefSeq" id="XP_024345176.1">
    <property type="nucleotide sequence ID" value="XM_024500410.1"/>
</dbReference>
<keyword evidence="3" id="KW-1185">Reference proteome</keyword>
<dbReference type="KEGG" id="egl:EGR_11163"/>
<protein>
    <submittedName>
        <fullName evidence="2">Uncharacterized protein</fullName>
    </submittedName>
</protein>
<dbReference type="GeneID" id="36346876"/>
<dbReference type="AlphaFoldDB" id="W6TYY4"/>
<dbReference type="CTD" id="36346876"/>
<reference evidence="2 3" key="1">
    <citation type="journal article" date="2013" name="Nat. Genet.">
        <title>The genome of the hydatid tapeworm Echinococcus granulosus.</title>
        <authorList>
            <person name="Zheng H."/>
            <person name="Zhang W."/>
            <person name="Zhang L."/>
            <person name="Zhang Z."/>
            <person name="Li J."/>
            <person name="Lu G."/>
            <person name="Zhu Y."/>
            <person name="Wang Y."/>
            <person name="Huang Y."/>
            <person name="Liu J."/>
            <person name="Kang H."/>
            <person name="Chen J."/>
            <person name="Wang L."/>
            <person name="Chen A."/>
            <person name="Yu S."/>
            <person name="Gao Z."/>
            <person name="Jin L."/>
            <person name="Gu W."/>
            <person name="Wang Z."/>
            <person name="Zhao L."/>
            <person name="Shi B."/>
            <person name="Wen H."/>
            <person name="Lin R."/>
            <person name="Jones M.K."/>
            <person name="Brejova B."/>
            <person name="Vinar T."/>
            <person name="Zhao G."/>
            <person name="McManus D.P."/>
            <person name="Chen Z."/>
            <person name="Zhou Y."/>
            <person name="Wang S."/>
        </authorList>
    </citation>
    <scope>NUCLEOTIDE SEQUENCE [LARGE SCALE GENOMIC DNA]</scope>
</reference>
<gene>
    <name evidence="2" type="ORF">EGR_11163</name>
</gene>
<feature type="compositionally biased region" description="Basic residues" evidence="1">
    <location>
        <begin position="1"/>
        <end position="16"/>
    </location>
</feature>
<evidence type="ECO:0000256" key="1">
    <source>
        <dbReference type="SAM" id="MobiDB-lite"/>
    </source>
</evidence>
<evidence type="ECO:0000313" key="2">
    <source>
        <dbReference type="EMBL" id="EUB53980.1"/>
    </source>
</evidence>
<accession>W6TYY4</accession>
<comment type="caution">
    <text evidence="2">The sequence shown here is derived from an EMBL/GenBank/DDBJ whole genome shotgun (WGS) entry which is preliminary data.</text>
</comment>
<evidence type="ECO:0000313" key="3">
    <source>
        <dbReference type="Proteomes" id="UP000019149"/>
    </source>
</evidence>
<dbReference type="EMBL" id="APAU02000433">
    <property type="protein sequence ID" value="EUB53980.1"/>
    <property type="molecule type" value="Genomic_DNA"/>
</dbReference>
<sequence length="103" mass="11778">MDSHSRKQVKRERTIRRSQQVHSRNAIRATVWTITPIADPPAGHLDHDISTGKISMLLIFHPNILAVHYYIFNILCVASCQIRSNISLTENDVIQQRKDSSCI</sequence>
<name>W6TYY4_ECHGR</name>
<proteinExistence type="predicted"/>
<dbReference type="Proteomes" id="UP000019149">
    <property type="component" value="Unassembled WGS sequence"/>
</dbReference>
<organism evidence="2 3">
    <name type="scientific">Echinococcus granulosus</name>
    <name type="common">Hydatid tapeworm</name>
    <dbReference type="NCBI Taxonomy" id="6210"/>
    <lineage>
        <taxon>Eukaryota</taxon>
        <taxon>Metazoa</taxon>
        <taxon>Spiralia</taxon>
        <taxon>Lophotrochozoa</taxon>
        <taxon>Platyhelminthes</taxon>
        <taxon>Cestoda</taxon>
        <taxon>Eucestoda</taxon>
        <taxon>Cyclophyllidea</taxon>
        <taxon>Taeniidae</taxon>
        <taxon>Echinococcus</taxon>
        <taxon>Echinococcus granulosus group</taxon>
    </lineage>
</organism>